<protein>
    <submittedName>
        <fullName evidence="6">MFS transporter</fullName>
    </submittedName>
</protein>
<gene>
    <name evidence="6" type="ordered locus">MTR_5g095240</name>
</gene>
<dbReference type="EMBL" id="CM001221">
    <property type="protein sequence ID" value="AET00726.1"/>
    <property type="molecule type" value="Genomic_DNA"/>
</dbReference>
<evidence type="ECO:0000313" key="6">
    <source>
        <dbReference type="EMBL" id="AET00726.1"/>
    </source>
</evidence>
<dbReference type="STRING" id="3880.G7K4L0"/>
<reference evidence="6 8" key="2">
    <citation type="journal article" date="2014" name="BMC Genomics">
        <title>An improved genome release (version Mt4.0) for the model legume Medicago truncatula.</title>
        <authorList>
            <person name="Tang H."/>
            <person name="Krishnakumar V."/>
            <person name="Bidwell S."/>
            <person name="Rosen B."/>
            <person name="Chan A."/>
            <person name="Zhou S."/>
            <person name="Gentzbittel L."/>
            <person name="Childs K.L."/>
            <person name="Yandell M."/>
            <person name="Gundlach H."/>
            <person name="Mayer K.F."/>
            <person name="Schwartz D.C."/>
            <person name="Town C.D."/>
        </authorList>
    </citation>
    <scope>GENOME REANNOTATION</scope>
    <source>
        <strain evidence="7 8">cv. Jemalong A17</strain>
    </source>
</reference>
<reference evidence="7" key="3">
    <citation type="submission" date="2015-04" db="UniProtKB">
        <authorList>
            <consortium name="EnsemblPlants"/>
        </authorList>
    </citation>
    <scope>IDENTIFICATION</scope>
    <source>
        <strain evidence="7">cv. Jemalong A17</strain>
    </source>
</reference>
<sequence>MVTGHLYDKEAKRQLIGKGEERKLGQELNCAGASCFKLSFIIITVATLFGAIISLILVARTIKFYKRDMFKKKVL</sequence>
<dbReference type="PaxDb" id="3880-AET00726"/>
<evidence type="ECO:0000313" key="7">
    <source>
        <dbReference type="EnsemblPlants" id="AET00726"/>
    </source>
</evidence>
<keyword evidence="4 5" id="KW-0472">Membrane</keyword>
<evidence type="ECO:0000256" key="4">
    <source>
        <dbReference type="ARBA" id="ARBA00023136"/>
    </source>
</evidence>
<evidence type="ECO:0000256" key="2">
    <source>
        <dbReference type="ARBA" id="ARBA00022692"/>
    </source>
</evidence>
<dbReference type="PANTHER" id="PTHR21576">
    <property type="entry name" value="UNCHARACTERIZED NODULIN-LIKE PROTEIN"/>
    <property type="match status" value="1"/>
</dbReference>
<accession>G7K4L0</accession>
<dbReference type="AlphaFoldDB" id="G7K4L0"/>
<keyword evidence="8" id="KW-1185">Reference proteome</keyword>
<dbReference type="GO" id="GO:0016020">
    <property type="term" value="C:membrane"/>
    <property type="evidence" value="ECO:0007669"/>
    <property type="project" value="UniProtKB-SubCell"/>
</dbReference>
<evidence type="ECO:0000256" key="1">
    <source>
        <dbReference type="ARBA" id="ARBA00004141"/>
    </source>
</evidence>
<reference evidence="6 8" key="1">
    <citation type="journal article" date="2011" name="Nature">
        <title>The Medicago genome provides insight into the evolution of rhizobial symbioses.</title>
        <authorList>
            <person name="Young N.D."/>
            <person name="Debelle F."/>
            <person name="Oldroyd G.E."/>
            <person name="Geurts R."/>
            <person name="Cannon S.B."/>
            <person name="Udvardi M.K."/>
            <person name="Benedito V.A."/>
            <person name="Mayer K.F."/>
            <person name="Gouzy J."/>
            <person name="Schoof H."/>
            <person name="Van de Peer Y."/>
            <person name="Proost S."/>
            <person name="Cook D.R."/>
            <person name="Meyers B.C."/>
            <person name="Spannagl M."/>
            <person name="Cheung F."/>
            <person name="De Mita S."/>
            <person name="Krishnakumar V."/>
            <person name="Gundlach H."/>
            <person name="Zhou S."/>
            <person name="Mudge J."/>
            <person name="Bharti A.K."/>
            <person name="Murray J.D."/>
            <person name="Naoumkina M.A."/>
            <person name="Rosen B."/>
            <person name="Silverstein K.A."/>
            <person name="Tang H."/>
            <person name="Rombauts S."/>
            <person name="Zhao P.X."/>
            <person name="Zhou P."/>
            <person name="Barbe V."/>
            <person name="Bardou P."/>
            <person name="Bechner M."/>
            <person name="Bellec A."/>
            <person name="Berger A."/>
            <person name="Berges H."/>
            <person name="Bidwell S."/>
            <person name="Bisseling T."/>
            <person name="Choisne N."/>
            <person name="Couloux A."/>
            <person name="Denny R."/>
            <person name="Deshpande S."/>
            <person name="Dai X."/>
            <person name="Doyle J.J."/>
            <person name="Dudez A.M."/>
            <person name="Farmer A.D."/>
            <person name="Fouteau S."/>
            <person name="Franken C."/>
            <person name="Gibelin C."/>
            <person name="Gish J."/>
            <person name="Goldstein S."/>
            <person name="Gonzalez A.J."/>
            <person name="Green P.J."/>
            <person name="Hallab A."/>
            <person name="Hartog M."/>
            <person name="Hua A."/>
            <person name="Humphray S.J."/>
            <person name="Jeong D.H."/>
            <person name="Jing Y."/>
            <person name="Jocker A."/>
            <person name="Kenton S.M."/>
            <person name="Kim D.J."/>
            <person name="Klee K."/>
            <person name="Lai H."/>
            <person name="Lang C."/>
            <person name="Lin S."/>
            <person name="Macmil S.L."/>
            <person name="Magdelenat G."/>
            <person name="Matthews L."/>
            <person name="McCorrison J."/>
            <person name="Monaghan E.L."/>
            <person name="Mun J.H."/>
            <person name="Najar F.Z."/>
            <person name="Nicholson C."/>
            <person name="Noirot C."/>
            <person name="O'Bleness M."/>
            <person name="Paule C.R."/>
            <person name="Poulain J."/>
            <person name="Prion F."/>
            <person name="Qin B."/>
            <person name="Qu C."/>
            <person name="Retzel E.F."/>
            <person name="Riddle C."/>
            <person name="Sallet E."/>
            <person name="Samain S."/>
            <person name="Samson N."/>
            <person name="Sanders I."/>
            <person name="Saurat O."/>
            <person name="Scarpelli C."/>
            <person name="Schiex T."/>
            <person name="Segurens B."/>
            <person name="Severin A.J."/>
            <person name="Sherrier D.J."/>
            <person name="Shi R."/>
            <person name="Sims S."/>
            <person name="Singer S.R."/>
            <person name="Sinharoy S."/>
            <person name="Sterck L."/>
            <person name="Viollet A."/>
            <person name="Wang B.B."/>
            <person name="Wang K."/>
            <person name="Wang M."/>
            <person name="Wang X."/>
            <person name="Warfsmann J."/>
            <person name="Weissenbach J."/>
            <person name="White D.D."/>
            <person name="White J.D."/>
            <person name="Wiley G.B."/>
            <person name="Wincker P."/>
            <person name="Xing Y."/>
            <person name="Yang L."/>
            <person name="Yao Z."/>
            <person name="Ying F."/>
            <person name="Zhai J."/>
            <person name="Zhou L."/>
            <person name="Zuber A."/>
            <person name="Denarie J."/>
            <person name="Dixon R.A."/>
            <person name="May G.D."/>
            <person name="Schwartz D.C."/>
            <person name="Rogers J."/>
            <person name="Quetier F."/>
            <person name="Town C.D."/>
            <person name="Roe B.A."/>
        </authorList>
    </citation>
    <scope>NUCLEOTIDE SEQUENCE [LARGE SCALE GENOMIC DNA]</scope>
    <source>
        <strain evidence="6">A17</strain>
        <strain evidence="7 8">cv. Jemalong A17</strain>
    </source>
</reference>
<evidence type="ECO:0000256" key="5">
    <source>
        <dbReference type="SAM" id="Phobius"/>
    </source>
</evidence>
<keyword evidence="2 5" id="KW-0812">Transmembrane</keyword>
<name>G7K4L0_MEDTR</name>
<dbReference type="Proteomes" id="UP000002051">
    <property type="component" value="Chromosome 5"/>
</dbReference>
<evidence type="ECO:0000256" key="3">
    <source>
        <dbReference type="ARBA" id="ARBA00022989"/>
    </source>
</evidence>
<evidence type="ECO:0000313" key="8">
    <source>
        <dbReference type="Proteomes" id="UP000002051"/>
    </source>
</evidence>
<dbReference type="PANTHER" id="PTHR21576:SF84">
    <property type="entry name" value="FAMILY PROTEIN, PUTATIVE, EXPRESSED-RELATED"/>
    <property type="match status" value="1"/>
</dbReference>
<keyword evidence="3 5" id="KW-1133">Transmembrane helix</keyword>
<comment type="subcellular location">
    <subcellularLocation>
        <location evidence="1">Membrane</location>
        <topology evidence="1">Multi-pass membrane protein</topology>
    </subcellularLocation>
</comment>
<dbReference type="HOGENOM" id="CLU_2674840_0_0_1"/>
<feature type="transmembrane region" description="Helical" evidence="5">
    <location>
        <begin position="38"/>
        <end position="62"/>
    </location>
</feature>
<organism evidence="6 8">
    <name type="scientific">Medicago truncatula</name>
    <name type="common">Barrel medic</name>
    <name type="synonym">Medicago tribuloides</name>
    <dbReference type="NCBI Taxonomy" id="3880"/>
    <lineage>
        <taxon>Eukaryota</taxon>
        <taxon>Viridiplantae</taxon>
        <taxon>Streptophyta</taxon>
        <taxon>Embryophyta</taxon>
        <taxon>Tracheophyta</taxon>
        <taxon>Spermatophyta</taxon>
        <taxon>Magnoliopsida</taxon>
        <taxon>eudicotyledons</taxon>
        <taxon>Gunneridae</taxon>
        <taxon>Pentapetalae</taxon>
        <taxon>rosids</taxon>
        <taxon>fabids</taxon>
        <taxon>Fabales</taxon>
        <taxon>Fabaceae</taxon>
        <taxon>Papilionoideae</taxon>
        <taxon>50 kb inversion clade</taxon>
        <taxon>NPAAA clade</taxon>
        <taxon>Hologalegina</taxon>
        <taxon>IRL clade</taxon>
        <taxon>Trifolieae</taxon>
        <taxon>Medicago</taxon>
    </lineage>
</organism>
<proteinExistence type="predicted"/>
<dbReference type="EnsemblPlants" id="AET00726">
    <property type="protein sequence ID" value="AET00726"/>
    <property type="gene ID" value="MTR_5g095240"/>
</dbReference>